<dbReference type="PANTHER" id="PTHR46100:SF4">
    <property type="entry name" value="USPA DOMAIN-CONTAINING PROTEIN"/>
    <property type="match status" value="1"/>
</dbReference>
<dbReference type="Gene3D" id="3.40.50.620">
    <property type="entry name" value="HUPs"/>
    <property type="match status" value="1"/>
</dbReference>
<dbReference type="InterPro" id="IPR006015">
    <property type="entry name" value="Universal_stress_UspA"/>
</dbReference>
<sequence length="189" mass="21071">MSSLHRRRQSSIDFHSALTAAAGSDHATNLSPIVEKFPNAAISTPTRKILLAYDGTEDAAYTLEYLKSKLLKDGDHLFIAHVLPMPVDNGQTHESNLIQLKEQRDRLLAHLRDISNNLLKSSLHITTTLVVLNHADANIAICRIADHHDVHLVVVGRRRRDPKKPIPGACSTYILKQARTPVMIVKPQF</sequence>
<evidence type="ECO:0000313" key="3">
    <source>
        <dbReference type="Proteomes" id="UP000310189"/>
    </source>
</evidence>
<protein>
    <recommendedName>
        <fullName evidence="1">UspA domain-containing protein</fullName>
    </recommendedName>
</protein>
<dbReference type="PANTHER" id="PTHR46100">
    <property type="entry name" value="IMP2'P"/>
    <property type="match status" value="1"/>
</dbReference>
<dbReference type="InterPro" id="IPR006016">
    <property type="entry name" value="UspA"/>
</dbReference>
<dbReference type="CDD" id="cd23659">
    <property type="entry name" value="USP_At3g01520-like"/>
    <property type="match status" value="1"/>
</dbReference>
<accession>A0A4V4LU81</accession>
<dbReference type="SUPFAM" id="SSF52402">
    <property type="entry name" value="Adenine nucleotide alpha hydrolases-like"/>
    <property type="match status" value="1"/>
</dbReference>
<dbReference type="Proteomes" id="UP000310189">
    <property type="component" value="Unassembled WGS sequence"/>
</dbReference>
<feature type="domain" description="UspA" evidence="1">
    <location>
        <begin position="47"/>
        <end position="186"/>
    </location>
</feature>
<dbReference type="OrthoDB" id="843225at2759"/>
<keyword evidence="3" id="KW-1185">Reference proteome</keyword>
<organism evidence="2 3">
    <name type="scientific">Wallemia hederae</name>
    <dbReference type="NCBI Taxonomy" id="1540922"/>
    <lineage>
        <taxon>Eukaryota</taxon>
        <taxon>Fungi</taxon>
        <taxon>Dikarya</taxon>
        <taxon>Basidiomycota</taxon>
        <taxon>Wallemiomycotina</taxon>
        <taxon>Wallemiomycetes</taxon>
        <taxon>Wallemiales</taxon>
        <taxon>Wallemiaceae</taxon>
        <taxon>Wallemia</taxon>
    </lineage>
</organism>
<dbReference type="PRINTS" id="PR01438">
    <property type="entry name" value="UNVRSLSTRESS"/>
</dbReference>
<evidence type="ECO:0000313" key="2">
    <source>
        <dbReference type="EMBL" id="TIA93163.1"/>
    </source>
</evidence>
<dbReference type="AlphaFoldDB" id="A0A4V4LU81"/>
<evidence type="ECO:0000259" key="1">
    <source>
        <dbReference type="Pfam" id="PF00582"/>
    </source>
</evidence>
<proteinExistence type="predicted"/>
<gene>
    <name evidence="2" type="ORF">E3P99_00307</name>
</gene>
<reference evidence="2 3" key="1">
    <citation type="submission" date="2019-03" db="EMBL/GenBank/DDBJ databases">
        <title>Sequencing 23 genomes of Wallemia ichthyophaga.</title>
        <authorList>
            <person name="Gostincar C."/>
        </authorList>
    </citation>
    <scope>NUCLEOTIDE SEQUENCE [LARGE SCALE GENOMIC DNA]</scope>
    <source>
        <strain evidence="2 3">EXF-5753</strain>
    </source>
</reference>
<dbReference type="Pfam" id="PF00582">
    <property type="entry name" value="Usp"/>
    <property type="match status" value="1"/>
</dbReference>
<name>A0A4V4LU81_9BASI</name>
<comment type="caution">
    <text evidence="2">The sequence shown here is derived from an EMBL/GenBank/DDBJ whole genome shotgun (WGS) entry which is preliminary data.</text>
</comment>
<dbReference type="InterPro" id="IPR014729">
    <property type="entry name" value="Rossmann-like_a/b/a_fold"/>
</dbReference>
<dbReference type="EMBL" id="SPNW01000003">
    <property type="protein sequence ID" value="TIA93163.1"/>
    <property type="molecule type" value="Genomic_DNA"/>
</dbReference>